<gene>
    <name evidence="2" type="ORF">BGCPKDLD_3858</name>
</gene>
<feature type="compositionally biased region" description="Acidic residues" evidence="1">
    <location>
        <begin position="112"/>
        <end position="128"/>
    </location>
</feature>
<name>A0ABQ4UZ14_9HYPH</name>
<organism evidence="2 3">
    <name type="scientific">Methylorubrum suomiense</name>
    <dbReference type="NCBI Taxonomy" id="144191"/>
    <lineage>
        <taxon>Bacteria</taxon>
        <taxon>Pseudomonadati</taxon>
        <taxon>Pseudomonadota</taxon>
        <taxon>Alphaproteobacteria</taxon>
        <taxon>Hyphomicrobiales</taxon>
        <taxon>Methylobacteriaceae</taxon>
        <taxon>Methylorubrum</taxon>
    </lineage>
</organism>
<dbReference type="EMBL" id="BPRE01000013">
    <property type="protein sequence ID" value="GJE77255.1"/>
    <property type="molecule type" value="Genomic_DNA"/>
</dbReference>
<sequence>MGFHHPLPPKRIIALGGPVTAAIRAMRADEPATDYTRIRELRRAIQDRIEADLALLDALDGDADVEQDAGEMPESETFNRNLDDEPSLGSLYGTAEGAHLGQGDWAGGGGFDLEEAADDLPQADDDFEYDSRDLPAVVVHYGAPRGAL</sequence>
<reference evidence="2" key="2">
    <citation type="submission" date="2021-08" db="EMBL/GenBank/DDBJ databases">
        <authorList>
            <person name="Tani A."/>
            <person name="Ola A."/>
            <person name="Ogura Y."/>
            <person name="Katsura K."/>
            <person name="Hayashi T."/>
        </authorList>
    </citation>
    <scope>NUCLEOTIDE SEQUENCE</scope>
    <source>
        <strain evidence="2">DSM 14458</strain>
    </source>
</reference>
<evidence type="ECO:0000313" key="2">
    <source>
        <dbReference type="EMBL" id="GJE77255.1"/>
    </source>
</evidence>
<accession>A0ABQ4UZ14</accession>
<evidence type="ECO:0000313" key="3">
    <source>
        <dbReference type="Proteomes" id="UP001055093"/>
    </source>
</evidence>
<protein>
    <submittedName>
        <fullName evidence="2">Uncharacterized protein</fullName>
    </submittedName>
</protein>
<evidence type="ECO:0000256" key="1">
    <source>
        <dbReference type="SAM" id="MobiDB-lite"/>
    </source>
</evidence>
<dbReference type="Proteomes" id="UP001055093">
    <property type="component" value="Unassembled WGS sequence"/>
</dbReference>
<feature type="region of interest" description="Disordered" evidence="1">
    <location>
        <begin position="67"/>
        <end position="128"/>
    </location>
</feature>
<proteinExistence type="predicted"/>
<keyword evidence="3" id="KW-1185">Reference proteome</keyword>
<comment type="caution">
    <text evidence="2">The sequence shown here is derived from an EMBL/GenBank/DDBJ whole genome shotgun (WGS) entry which is preliminary data.</text>
</comment>
<reference evidence="2" key="1">
    <citation type="journal article" date="2021" name="Front. Microbiol.">
        <title>Comprehensive Comparative Genomics and Phenotyping of Methylobacterium Species.</title>
        <authorList>
            <person name="Alessa O."/>
            <person name="Ogura Y."/>
            <person name="Fujitani Y."/>
            <person name="Takami H."/>
            <person name="Hayashi T."/>
            <person name="Sahin N."/>
            <person name="Tani A."/>
        </authorList>
    </citation>
    <scope>NUCLEOTIDE SEQUENCE</scope>
    <source>
        <strain evidence="2">DSM 14458</strain>
    </source>
</reference>